<evidence type="ECO:0000313" key="17">
    <source>
        <dbReference type="Proteomes" id="UP000051836"/>
    </source>
</evidence>
<evidence type="ECO:0000256" key="2">
    <source>
        <dbReference type="ARBA" id="ARBA00004496"/>
    </source>
</evidence>
<accession>A0A0Q3PBK3</accession>
<evidence type="ECO:0000259" key="15">
    <source>
        <dbReference type="PROSITE" id="PS50157"/>
    </source>
</evidence>
<keyword evidence="10" id="KW-0805">Transcription regulation</keyword>
<keyword evidence="9" id="KW-0862">Zinc</keyword>
<gene>
    <name evidence="16" type="ORF">AAES_166522</name>
</gene>
<dbReference type="GO" id="GO:0005634">
    <property type="term" value="C:nucleus"/>
    <property type="evidence" value="ECO:0007669"/>
    <property type="project" value="UniProtKB-SubCell"/>
</dbReference>
<evidence type="ECO:0000256" key="9">
    <source>
        <dbReference type="ARBA" id="ARBA00022833"/>
    </source>
</evidence>
<dbReference type="FunFam" id="3.30.160.60:FF:000036">
    <property type="entry name" value="GLI family zinc finger 3"/>
    <property type="match status" value="1"/>
</dbReference>
<evidence type="ECO:0000256" key="7">
    <source>
        <dbReference type="ARBA" id="ARBA00022737"/>
    </source>
</evidence>
<dbReference type="PANTHER" id="PTHR45718">
    <property type="entry name" value="TRANSCRIPTIONAL ACTIVATOR CUBITUS INTERRUPTUS"/>
    <property type="match status" value="1"/>
</dbReference>
<dbReference type="GO" id="GO:0008270">
    <property type="term" value="F:zinc ion binding"/>
    <property type="evidence" value="ECO:0007669"/>
    <property type="project" value="UniProtKB-KW"/>
</dbReference>
<dbReference type="SUPFAM" id="SSF57667">
    <property type="entry name" value="beta-beta-alpha zinc fingers"/>
    <property type="match status" value="3"/>
</dbReference>
<comment type="similarity">
    <text evidence="3">Belongs to the GLI C2H2-type zinc-finger protein family.</text>
</comment>
<evidence type="ECO:0000256" key="5">
    <source>
        <dbReference type="ARBA" id="ARBA00022491"/>
    </source>
</evidence>
<sequence length="779" mass="85205">MVSVSQAIYRQQLAVNSHCPTSGSRRKALEREALEEAAAPVLLYDACFHHDDSLLSIASEEYLQLEGCKETMDKLGDGDYTKLMTSWTTSGVLGYGPQCKSIGKGSYSNVIVTSSPMTVQQLEPVSLPANQVSTACNSISPSLQRSMDVSSLSPSPSDTRLLLPHESLASMTLSLSESQSTSSVKQEWSHEYKTFPSVAPDQGFQNGSELGDLLNFSPGTSVSGNCISNSLLSYLCGIENKHSPYTSPHHSSAWSQSACFKKRSLSLSPLSDGIEIDFDTIICTSPISPVSYINSSRTSVANVSPQPEVYGHFLGVIGSCMPQNCSIPSPQRVLLMSNGNVTFSGYTDNGAGEYQRMQQLEQTSLEMGAASNMVIQACMLPADNQVVDILKDGQLDNFSSHVVDMALPPMLPPPPSQGPPPPYHAHQHWHPHNLPSCIHPLSVPISAPGSLLDEDSESGDFNSKYGCCWLDCGALYDQQEELVRHIEKIHIDQRKGEDFTCFWAGCPRRYKPFNARYKLLIHMRVHSGEKPNKCTFEGCKKAFSRLENLKIHLRSHTGEKPYLCQHPGCQKAFSNSSDRAKHQRTHVDTKPYVCQIPGCTKRYTDPSSLRKHVKAHSSKDQQVRKKLQSSSELGLDILNDCLEVQPLKPAPSPHDAADNTMGHSAGLAHNIHPGLYGQLQTLCPPHYADTQKNVQDRVSSSMVPPFEDCLVPTPVDQAELSTFHQTFSTHSGIAVYDFPAGSVGIFGDSAHSMPEDSSFLQVNAVDHCSSQLSSVYTEG</sequence>
<feature type="domain" description="C2H2-type" evidence="15">
    <location>
        <begin position="465"/>
        <end position="495"/>
    </location>
</feature>
<dbReference type="InterPro" id="IPR043359">
    <property type="entry name" value="GLI-like"/>
</dbReference>
<protein>
    <submittedName>
        <fullName evidence="16">Zinc finger protein GLIS3</fullName>
    </submittedName>
</protein>
<keyword evidence="6" id="KW-0479">Metal-binding</keyword>
<evidence type="ECO:0000256" key="4">
    <source>
        <dbReference type="ARBA" id="ARBA00022490"/>
    </source>
</evidence>
<evidence type="ECO:0000313" key="16">
    <source>
        <dbReference type="EMBL" id="KQK73612.1"/>
    </source>
</evidence>
<keyword evidence="12" id="KW-0804">Transcription</keyword>
<keyword evidence="5" id="KW-0678">Repressor</keyword>
<proteinExistence type="inferred from homology"/>
<evidence type="ECO:0000256" key="11">
    <source>
        <dbReference type="ARBA" id="ARBA00023125"/>
    </source>
</evidence>
<dbReference type="InterPro" id="IPR056436">
    <property type="entry name" value="Znf-C2H2_ZIC1-5/GLI1-3-like"/>
</dbReference>
<dbReference type="STRING" id="12930.A0A0Q3PBK3"/>
<evidence type="ECO:0000256" key="13">
    <source>
        <dbReference type="ARBA" id="ARBA00023242"/>
    </source>
</evidence>
<comment type="subcellular location">
    <subcellularLocation>
        <location evidence="2">Cytoplasm</location>
    </subcellularLocation>
    <subcellularLocation>
        <location evidence="1">Nucleus</location>
    </subcellularLocation>
</comment>
<feature type="domain" description="C2H2-type" evidence="15">
    <location>
        <begin position="504"/>
        <end position="531"/>
    </location>
</feature>
<comment type="caution">
    <text evidence="16">The sequence shown here is derived from an EMBL/GenBank/DDBJ whole genome shotgun (WGS) entry which is preliminary data.</text>
</comment>
<dbReference type="GO" id="GO:0000978">
    <property type="term" value="F:RNA polymerase II cis-regulatory region sequence-specific DNA binding"/>
    <property type="evidence" value="ECO:0007669"/>
    <property type="project" value="TreeGrafter"/>
</dbReference>
<dbReference type="FunFam" id="3.30.160.60:FF:000453">
    <property type="entry name" value="GLIS family zinc finger 3"/>
    <property type="match status" value="1"/>
</dbReference>
<keyword evidence="17" id="KW-1185">Reference proteome</keyword>
<dbReference type="OrthoDB" id="3437960at2759"/>
<evidence type="ECO:0000256" key="1">
    <source>
        <dbReference type="ARBA" id="ARBA00004123"/>
    </source>
</evidence>
<name>A0A0Q3PBK3_AMAAE</name>
<feature type="domain" description="C2H2-type" evidence="15">
    <location>
        <begin position="532"/>
        <end position="561"/>
    </location>
</feature>
<dbReference type="PROSITE" id="PS00028">
    <property type="entry name" value="ZINC_FINGER_C2H2_1"/>
    <property type="match status" value="4"/>
</dbReference>
<evidence type="ECO:0000256" key="12">
    <source>
        <dbReference type="ARBA" id="ARBA00023163"/>
    </source>
</evidence>
<feature type="domain" description="C2H2-type" evidence="15">
    <location>
        <begin position="562"/>
        <end position="591"/>
    </location>
</feature>
<dbReference type="FunFam" id="3.30.160.60:FF:000019">
    <property type="entry name" value="GLI family zinc finger 3"/>
    <property type="match status" value="1"/>
</dbReference>
<dbReference type="SMART" id="SM00355">
    <property type="entry name" value="ZnF_C2H2"/>
    <property type="match status" value="5"/>
</dbReference>
<dbReference type="InterPro" id="IPR036236">
    <property type="entry name" value="Znf_C2H2_sf"/>
</dbReference>
<dbReference type="Proteomes" id="UP000051836">
    <property type="component" value="Unassembled WGS sequence"/>
</dbReference>
<dbReference type="PANTHER" id="PTHR45718:SF1">
    <property type="entry name" value="ZINC FINGER PROTEIN GLIS3"/>
    <property type="match status" value="1"/>
</dbReference>
<dbReference type="GO" id="GO:0000981">
    <property type="term" value="F:DNA-binding transcription factor activity, RNA polymerase II-specific"/>
    <property type="evidence" value="ECO:0007669"/>
    <property type="project" value="TreeGrafter"/>
</dbReference>
<dbReference type="AlphaFoldDB" id="A0A0Q3PBK3"/>
<keyword evidence="4" id="KW-0963">Cytoplasm</keyword>
<dbReference type="FunFam" id="3.30.160.60:FF:000031">
    <property type="entry name" value="GLI family zinc finger 3"/>
    <property type="match status" value="1"/>
</dbReference>
<keyword evidence="7" id="KW-0677">Repeat</keyword>
<dbReference type="FunFam" id="3.30.160.60:FF:000048">
    <property type="entry name" value="GLI family zinc finger 3"/>
    <property type="match status" value="1"/>
</dbReference>
<dbReference type="Gene3D" id="3.30.160.60">
    <property type="entry name" value="Classic Zinc Finger"/>
    <property type="match status" value="5"/>
</dbReference>
<dbReference type="EMBL" id="LMAW01003178">
    <property type="protein sequence ID" value="KQK73612.1"/>
    <property type="molecule type" value="Genomic_DNA"/>
</dbReference>
<dbReference type="InterPro" id="IPR013087">
    <property type="entry name" value="Znf_C2H2_type"/>
</dbReference>
<dbReference type="Pfam" id="PF23561">
    <property type="entry name" value="zf-C2H2_15"/>
    <property type="match status" value="1"/>
</dbReference>
<evidence type="ECO:0000256" key="3">
    <source>
        <dbReference type="ARBA" id="ARBA00010831"/>
    </source>
</evidence>
<keyword evidence="13" id="KW-0539">Nucleus</keyword>
<feature type="domain" description="C2H2-type" evidence="15">
    <location>
        <begin position="592"/>
        <end position="621"/>
    </location>
</feature>
<evidence type="ECO:0000256" key="8">
    <source>
        <dbReference type="ARBA" id="ARBA00022771"/>
    </source>
</evidence>
<dbReference type="Pfam" id="PF00096">
    <property type="entry name" value="zf-C2H2"/>
    <property type="match status" value="3"/>
</dbReference>
<keyword evidence="8 14" id="KW-0863">Zinc-finger</keyword>
<keyword evidence="11" id="KW-0238">DNA-binding</keyword>
<dbReference type="GO" id="GO:0005737">
    <property type="term" value="C:cytoplasm"/>
    <property type="evidence" value="ECO:0007669"/>
    <property type="project" value="UniProtKB-SubCell"/>
</dbReference>
<evidence type="ECO:0000256" key="6">
    <source>
        <dbReference type="ARBA" id="ARBA00022723"/>
    </source>
</evidence>
<organism evidence="16 17">
    <name type="scientific">Amazona aestiva</name>
    <name type="common">Blue-fronted Amazon parrot</name>
    <dbReference type="NCBI Taxonomy" id="12930"/>
    <lineage>
        <taxon>Eukaryota</taxon>
        <taxon>Metazoa</taxon>
        <taxon>Chordata</taxon>
        <taxon>Craniata</taxon>
        <taxon>Vertebrata</taxon>
        <taxon>Euteleostomi</taxon>
        <taxon>Archelosauria</taxon>
        <taxon>Archosauria</taxon>
        <taxon>Dinosauria</taxon>
        <taxon>Saurischia</taxon>
        <taxon>Theropoda</taxon>
        <taxon>Coelurosauria</taxon>
        <taxon>Aves</taxon>
        <taxon>Neognathae</taxon>
        <taxon>Neoaves</taxon>
        <taxon>Telluraves</taxon>
        <taxon>Australaves</taxon>
        <taxon>Psittaciformes</taxon>
        <taxon>Psittacidae</taxon>
        <taxon>Amazona</taxon>
    </lineage>
</organism>
<dbReference type="PROSITE" id="PS50157">
    <property type="entry name" value="ZINC_FINGER_C2H2_2"/>
    <property type="match status" value="5"/>
</dbReference>
<evidence type="ECO:0000256" key="10">
    <source>
        <dbReference type="ARBA" id="ARBA00023015"/>
    </source>
</evidence>
<evidence type="ECO:0000256" key="14">
    <source>
        <dbReference type="PROSITE-ProRule" id="PRU00042"/>
    </source>
</evidence>
<reference evidence="16 17" key="1">
    <citation type="submission" date="2015-10" db="EMBL/GenBank/DDBJ databases">
        <authorList>
            <person name="Gilbert D.G."/>
        </authorList>
    </citation>
    <scope>NUCLEOTIDE SEQUENCE [LARGE SCALE GENOMIC DNA]</scope>
    <source>
        <strain evidence="16">FVVF132</strain>
    </source>
</reference>